<proteinExistence type="predicted"/>
<dbReference type="RefSeq" id="WP_217792354.1">
    <property type="nucleotide sequence ID" value="NZ_JAHSPG010000012.1"/>
</dbReference>
<gene>
    <name evidence="2" type="ORF">KTO63_15890</name>
</gene>
<dbReference type="Proteomes" id="UP000812270">
    <property type="component" value="Unassembled WGS sequence"/>
</dbReference>
<sequence>MKITALELHCESIASTLDFYKNTIGLPVLYRDEEKVVFAAGSTKLVFRKSSEDKPVYHFAFNIPGNKFEEAFLWASSKFTLFNITPQTNVANFTGWNARAFYFLDNNQNIVEFIARYDLPAKSDKPFSGRSILSVSEIGLVVENVEAFCEVLIEDFGLEYFAKQTPQHDFAPLGNDEGLLIVVGNNRKWYPTDVRSNLFYTKVEFEQNGRFAEFEINMHEALC</sequence>
<dbReference type="CDD" id="cd06587">
    <property type="entry name" value="VOC"/>
    <property type="match status" value="1"/>
</dbReference>
<dbReference type="EMBL" id="JAHSPG010000012">
    <property type="protein sequence ID" value="MBV4358646.1"/>
    <property type="molecule type" value="Genomic_DNA"/>
</dbReference>
<comment type="caution">
    <text evidence="2">The sequence shown here is derived from an EMBL/GenBank/DDBJ whole genome shotgun (WGS) entry which is preliminary data.</text>
</comment>
<evidence type="ECO:0000259" key="1">
    <source>
        <dbReference type="PROSITE" id="PS51819"/>
    </source>
</evidence>
<dbReference type="PROSITE" id="PS51819">
    <property type="entry name" value="VOC"/>
    <property type="match status" value="1"/>
</dbReference>
<accession>A0A9E2S9Y2</accession>
<protein>
    <recommendedName>
        <fullName evidence="1">VOC domain-containing protein</fullName>
    </recommendedName>
</protein>
<dbReference type="AlphaFoldDB" id="A0A9E2S9Y2"/>
<evidence type="ECO:0000313" key="2">
    <source>
        <dbReference type="EMBL" id="MBV4358646.1"/>
    </source>
</evidence>
<reference evidence="2" key="1">
    <citation type="submission" date="2021-06" db="EMBL/GenBank/DDBJ databases">
        <authorList>
            <person name="Huq M.A."/>
        </authorList>
    </citation>
    <scope>NUCLEOTIDE SEQUENCE</scope>
    <source>
        <strain evidence="2">MAH-26</strain>
    </source>
</reference>
<organism evidence="2 3">
    <name type="scientific">Pinibacter aurantiacus</name>
    <dbReference type="NCBI Taxonomy" id="2851599"/>
    <lineage>
        <taxon>Bacteria</taxon>
        <taxon>Pseudomonadati</taxon>
        <taxon>Bacteroidota</taxon>
        <taxon>Chitinophagia</taxon>
        <taxon>Chitinophagales</taxon>
        <taxon>Chitinophagaceae</taxon>
        <taxon>Pinibacter</taxon>
    </lineage>
</organism>
<name>A0A9E2S9Y2_9BACT</name>
<keyword evidence="3" id="KW-1185">Reference proteome</keyword>
<evidence type="ECO:0000313" key="3">
    <source>
        <dbReference type="Proteomes" id="UP000812270"/>
    </source>
</evidence>
<feature type="domain" description="VOC" evidence="1">
    <location>
        <begin position="2"/>
        <end position="116"/>
    </location>
</feature>
<dbReference type="InterPro" id="IPR037523">
    <property type="entry name" value="VOC_core"/>
</dbReference>